<feature type="transmembrane region" description="Helical" evidence="1">
    <location>
        <begin position="28"/>
        <end position="50"/>
    </location>
</feature>
<protein>
    <submittedName>
        <fullName evidence="2">YbaN family protein</fullName>
    </submittedName>
</protein>
<dbReference type="PANTHER" id="PTHR35813">
    <property type="entry name" value="INNER MEMBRANE PROTEIN YBAN"/>
    <property type="match status" value="1"/>
</dbReference>
<keyword evidence="1" id="KW-1133">Transmembrane helix</keyword>
<name>A0A9D7PQ82_9PROT</name>
<evidence type="ECO:0000256" key="1">
    <source>
        <dbReference type="SAM" id="Phobius"/>
    </source>
</evidence>
<evidence type="ECO:0000313" key="2">
    <source>
        <dbReference type="EMBL" id="MBK8522778.1"/>
    </source>
</evidence>
<dbReference type="InterPro" id="IPR007401">
    <property type="entry name" value="DUF454"/>
</dbReference>
<dbReference type="GO" id="GO:0005886">
    <property type="term" value="C:plasma membrane"/>
    <property type="evidence" value="ECO:0007669"/>
    <property type="project" value="TreeGrafter"/>
</dbReference>
<dbReference type="PANTHER" id="PTHR35813:SF1">
    <property type="entry name" value="INNER MEMBRANE PROTEIN YBAN"/>
    <property type="match status" value="1"/>
</dbReference>
<evidence type="ECO:0000313" key="3">
    <source>
        <dbReference type="Proteomes" id="UP000886689"/>
    </source>
</evidence>
<keyword evidence="1" id="KW-0812">Transmembrane</keyword>
<gene>
    <name evidence="2" type="ORF">IPL58_00780</name>
</gene>
<feature type="transmembrane region" description="Helical" evidence="1">
    <location>
        <begin position="100"/>
        <end position="116"/>
    </location>
</feature>
<dbReference type="Pfam" id="PF04304">
    <property type="entry name" value="DUF454"/>
    <property type="match status" value="1"/>
</dbReference>
<organism evidence="2 3">
    <name type="scientific">Candidatus Proximibacter danicus</name>
    <dbReference type="NCBI Taxonomy" id="2954365"/>
    <lineage>
        <taxon>Bacteria</taxon>
        <taxon>Pseudomonadati</taxon>
        <taxon>Pseudomonadota</taxon>
        <taxon>Betaproteobacteria</taxon>
        <taxon>Candidatus Proximibacter</taxon>
    </lineage>
</organism>
<dbReference type="EMBL" id="JADJUC010000001">
    <property type="protein sequence ID" value="MBK8522778.1"/>
    <property type="molecule type" value="Genomic_DNA"/>
</dbReference>
<dbReference type="AlphaFoldDB" id="A0A9D7PQ82"/>
<reference evidence="2" key="1">
    <citation type="submission" date="2020-10" db="EMBL/GenBank/DDBJ databases">
        <title>Connecting structure to function with the recovery of over 1000 high-quality activated sludge metagenome-assembled genomes encoding full-length rRNA genes using long-read sequencing.</title>
        <authorList>
            <person name="Singleton C.M."/>
            <person name="Petriglieri F."/>
            <person name="Kristensen J.M."/>
            <person name="Kirkegaard R.H."/>
            <person name="Michaelsen T.Y."/>
            <person name="Andersen M.H."/>
            <person name="Karst S.M."/>
            <person name="Dueholm M.S."/>
            <person name="Nielsen P.H."/>
            <person name="Albertsen M."/>
        </authorList>
    </citation>
    <scope>NUCLEOTIDE SEQUENCE</scope>
    <source>
        <strain evidence="2">Hirt_18-Q3-R61-65_BATAC.395</strain>
    </source>
</reference>
<proteinExistence type="predicted"/>
<sequence>MRSAPSSLPTESAKDAASRLHASKTVRWLLWTAGTISLVLGIIGVFLPVLPTTPFILLAAACYARASEKFHQHLLAHKTFGPTIRDWEEYRSLSLKTKKVAITMMTLSIAVSIWVVREHLWLQLILACIAVSVGTWMWRLPSRDQNETNSELSSPSSSADASR</sequence>
<feature type="transmembrane region" description="Helical" evidence="1">
    <location>
        <begin position="122"/>
        <end position="140"/>
    </location>
</feature>
<accession>A0A9D7PQ82</accession>
<dbReference type="Proteomes" id="UP000886689">
    <property type="component" value="Unassembled WGS sequence"/>
</dbReference>
<keyword evidence="1" id="KW-0472">Membrane</keyword>
<comment type="caution">
    <text evidence="2">The sequence shown here is derived from an EMBL/GenBank/DDBJ whole genome shotgun (WGS) entry which is preliminary data.</text>
</comment>